<feature type="region of interest" description="Disordered" evidence="1">
    <location>
        <begin position="1"/>
        <end position="32"/>
    </location>
</feature>
<protein>
    <submittedName>
        <fullName evidence="2">Uncharacterized protein</fullName>
    </submittedName>
</protein>
<evidence type="ECO:0000256" key="1">
    <source>
        <dbReference type="SAM" id="MobiDB-lite"/>
    </source>
</evidence>
<dbReference type="EMBL" id="JAUHHV010000001">
    <property type="protein sequence ID" value="KAK1436086.1"/>
    <property type="molecule type" value="Genomic_DNA"/>
</dbReference>
<accession>A0AAD8LBD1</accession>
<dbReference type="Proteomes" id="UP001229421">
    <property type="component" value="Unassembled WGS sequence"/>
</dbReference>
<reference evidence="2" key="1">
    <citation type="journal article" date="2023" name="bioRxiv">
        <title>Improved chromosome-level genome assembly for marigold (Tagetes erecta).</title>
        <authorList>
            <person name="Jiang F."/>
            <person name="Yuan L."/>
            <person name="Wang S."/>
            <person name="Wang H."/>
            <person name="Xu D."/>
            <person name="Wang A."/>
            <person name="Fan W."/>
        </authorList>
    </citation>
    <scope>NUCLEOTIDE SEQUENCE</scope>
    <source>
        <strain evidence="2">WSJ</strain>
        <tissue evidence="2">Leaf</tissue>
    </source>
</reference>
<proteinExistence type="predicted"/>
<evidence type="ECO:0000313" key="2">
    <source>
        <dbReference type="EMBL" id="KAK1436086.1"/>
    </source>
</evidence>
<evidence type="ECO:0000313" key="3">
    <source>
        <dbReference type="Proteomes" id="UP001229421"/>
    </source>
</evidence>
<comment type="caution">
    <text evidence="2">The sequence shown here is derived from an EMBL/GenBank/DDBJ whole genome shotgun (WGS) entry which is preliminary data.</text>
</comment>
<gene>
    <name evidence="2" type="ORF">QVD17_01861</name>
</gene>
<keyword evidence="3" id="KW-1185">Reference proteome</keyword>
<organism evidence="2 3">
    <name type="scientific">Tagetes erecta</name>
    <name type="common">African marigold</name>
    <dbReference type="NCBI Taxonomy" id="13708"/>
    <lineage>
        <taxon>Eukaryota</taxon>
        <taxon>Viridiplantae</taxon>
        <taxon>Streptophyta</taxon>
        <taxon>Embryophyta</taxon>
        <taxon>Tracheophyta</taxon>
        <taxon>Spermatophyta</taxon>
        <taxon>Magnoliopsida</taxon>
        <taxon>eudicotyledons</taxon>
        <taxon>Gunneridae</taxon>
        <taxon>Pentapetalae</taxon>
        <taxon>asterids</taxon>
        <taxon>campanulids</taxon>
        <taxon>Asterales</taxon>
        <taxon>Asteraceae</taxon>
        <taxon>Asteroideae</taxon>
        <taxon>Heliantheae alliance</taxon>
        <taxon>Tageteae</taxon>
        <taxon>Tagetes</taxon>
    </lineage>
</organism>
<name>A0AAD8LBD1_TARER</name>
<sequence>MSNQQTNHCQWRLGQSNSANPTPRTNKNSRTYGSRLLVRYEYDNREQTTTIEAGFFNDAVSCLLGITYKDLVTAENNINPQNCEKYNH</sequence>
<dbReference type="AlphaFoldDB" id="A0AAD8LBD1"/>